<dbReference type="GO" id="GO:0046872">
    <property type="term" value="F:metal ion binding"/>
    <property type="evidence" value="ECO:0007669"/>
    <property type="project" value="UniProtKB-KW"/>
</dbReference>
<dbReference type="PANTHER" id="PTHR43105">
    <property type="entry name" value="RESPIRATORY NITRATE REDUCTASE"/>
    <property type="match status" value="1"/>
</dbReference>
<dbReference type="Pfam" id="PF01568">
    <property type="entry name" value="Molydop_binding"/>
    <property type="match status" value="1"/>
</dbReference>
<reference evidence="7 8" key="1">
    <citation type="journal article" date="2017" name="ISME J.">
        <title>Energy and carbon metabolisms in a deep terrestrial subsurface fluid microbial community.</title>
        <authorList>
            <person name="Momper L."/>
            <person name="Jungbluth S.P."/>
            <person name="Lee M.D."/>
            <person name="Amend J.P."/>
        </authorList>
    </citation>
    <scope>NUCLEOTIDE SEQUENCE [LARGE SCALE GENOMIC DNA]</scope>
    <source>
        <strain evidence="7">SURF_17</strain>
    </source>
</reference>
<dbReference type="Gene3D" id="3.40.228.10">
    <property type="entry name" value="Dimethylsulfoxide Reductase, domain 2"/>
    <property type="match status" value="1"/>
</dbReference>
<organism evidence="7 8">
    <name type="scientific">Candidatus Abyssobacteria bacterium SURF_17</name>
    <dbReference type="NCBI Taxonomy" id="2093361"/>
    <lineage>
        <taxon>Bacteria</taxon>
        <taxon>Pseudomonadati</taxon>
        <taxon>Candidatus Hydrogenedentota</taxon>
        <taxon>Candidatus Abyssobacteria</taxon>
    </lineage>
</organism>
<dbReference type="GO" id="GO:0051536">
    <property type="term" value="F:iron-sulfur cluster binding"/>
    <property type="evidence" value="ECO:0007669"/>
    <property type="project" value="UniProtKB-KW"/>
</dbReference>
<dbReference type="Proteomes" id="UP000285961">
    <property type="component" value="Unassembled WGS sequence"/>
</dbReference>
<evidence type="ECO:0000313" key="8">
    <source>
        <dbReference type="Proteomes" id="UP000285961"/>
    </source>
</evidence>
<dbReference type="InterPro" id="IPR009010">
    <property type="entry name" value="Asp_de-COase-like_dom_sf"/>
</dbReference>
<evidence type="ECO:0000256" key="3">
    <source>
        <dbReference type="ARBA" id="ARBA00023004"/>
    </source>
</evidence>
<dbReference type="Gene3D" id="2.40.40.20">
    <property type="match status" value="1"/>
</dbReference>
<dbReference type="Pfam" id="PF00384">
    <property type="entry name" value="Molybdopterin"/>
    <property type="match status" value="1"/>
</dbReference>
<name>A0A419F1D3_9BACT</name>
<accession>A0A419F1D3</accession>
<keyword evidence="4" id="KW-0411">Iron-sulfur</keyword>
<dbReference type="InterPro" id="IPR041925">
    <property type="entry name" value="CT_Formate-Dh_H"/>
</dbReference>
<dbReference type="InterPro" id="IPR006656">
    <property type="entry name" value="Mopterin_OxRdtase"/>
</dbReference>
<dbReference type="GO" id="GO:0043546">
    <property type="term" value="F:molybdopterin cofactor binding"/>
    <property type="evidence" value="ECO:0007669"/>
    <property type="project" value="InterPro"/>
</dbReference>
<evidence type="ECO:0000259" key="5">
    <source>
        <dbReference type="Pfam" id="PF00384"/>
    </source>
</evidence>
<dbReference type="GO" id="GO:0016020">
    <property type="term" value="C:membrane"/>
    <property type="evidence" value="ECO:0007669"/>
    <property type="project" value="TreeGrafter"/>
</dbReference>
<dbReference type="InterPro" id="IPR050123">
    <property type="entry name" value="Prok_molybdopt-oxidoreductase"/>
</dbReference>
<sequence>MTNSVNEIESAACIFAIGTNTTVNHPVIGLRVKKAVKNGAKLIVANPKRIRLCHFADIWLRQRPGTDVVLLMGMMRVIVDKNLVDEAFVKERCENYEAFKESLAKFDLDFVEKITGVPREQVTAAAEIYATTKPGSILYAMGITQHTHGTDNVLAVGNLAMLTGNVGKPSSGVNPLRGQNNVQGACDMGGLPNVFTGYQSVTDEALREKFGKAWKSSLSPKVGITLMEMLNAAGEGKVRAMYIMGENPMLSDPDITHVRHALESLDFLVVQDIFLTETAQVADVVLPAATFAEKDGTFTNTERRVQRIRKAIEPIGDSRPDWQIISDIATRMGRDDFSYESAEDIFKEIAQLTPQYAGMSYERLEDGGLQWPCPTKDHPGTPTLHIGRFSRGKGRFMPLEYKASVETPDEQYPLVLTTDRNRYHYHTGTMTRRVPGLNILKDQEFVEMNTKDANALKVDDGEMVKVTSRRGEVLARVRVTDDLPPGTVSMTFHFAESPANVLTLPALDPVAKIPAFKVCAVRVEKIVTARTGSSKTRS</sequence>
<dbReference type="PANTHER" id="PTHR43105:SF14">
    <property type="entry name" value="FORMATE DEHYDROGENASE H"/>
    <property type="match status" value="1"/>
</dbReference>
<protein>
    <submittedName>
        <fullName evidence="7">Formate dehydrogenase subunit alpha</fullName>
    </submittedName>
</protein>
<dbReference type="CDD" id="cd02790">
    <property type="entry name" value="MopB_CT_Formate-Dh_H"/>
    <property type="match status" value="1"/>
</dbReference>
<dbReference type="SUPFAM" id="SSF50692">
    <property type="entry name" value="ADC-like"/>
    <property type="match status" value="1"/>
</dbReference>
<evidence type="ECO:0000256" key="2">
    <source>
        <dbReference type="ARBA" id="ARBA00023002"/>
    </source>
</evidence>
<evidence type="ECO:0000259" key="6">
    <source>
        <dbReference type="Pfam" id="PF01568"/>
    </source>
</evidence>
<dbReference type="GO" id="GO:0022904">
    <property type="term" value="P:respiratory electron transport chain"/>
    <property type="evidence" value="ECO:0007669"/>
    <property type="project" value="TreeGrafter"/>
</dbReference>
<dbReference type="Gene3D" id="3.40.50.740">
    <property type="match status" value="1"/>
</dbReference>
<evidence type="ECO:0000313" key="7">
    <source>
        <dbReference type="EMBL" id="RJP71878.1"/>
    </source>
</evidence>
<evidence type="ECO:0000256" key="4">
    <source>
        <dbReference type="ARBA" id="ARBA00023014"/>
    </source>
</evidence>
<dbReference type="GO" id="GO:0003954">
    <property type="term" value="F:NADH dehydrogenase activity"/>
    <property type="evidence" value="ECO:0007669"/>
    <property type="project" value="TreeGrafter"/>
</dbReference>
<keyword evidence="1" id="KW-0479">Metal-binding</keyword>
<keyword evidence="2" id="KW-0560">Oxidoreductase</keyword>
<proteinExistence type="predicted"/>
<keyword evidence="3" id="KW-0408">Iron</keyword>
<comment type="caution">
    <text evidence="7">The sequence shown here is derived from an EMBL/GenBank/DDBJ whole genome shotgun (WGS) entry which is preliminary data.</text>
</comment>
<dbReference type="InterPro" id="IPR006657">
    <property type="entry name" value="MoPterin_dinucl-bd_dom"/>
</dbReference>
<dbReference type="PROSITE" id="PS00490">
    <property type="entry name" value="MOLYBDOPTERIN_PROK_2"/>
    <property type="match status" value="1"/>
</dbReference>
<feature type="domain" description="Molybdopterin dinucleotide-binding" evidence="6">
    <location>
        <begin position="414"/>
        <end position="520"/>
    </location>
</feature>
<dbReference type="InterPro" id="IPR006655">
    <property type="entry name" value="Mopterin_OxRdtase_prok_CS"/>
</dbReference>
<evidence type="ECO:0000256" key="1">
    <source>
        <dbReference type="ARBA" id="ARBA00022723"/>
    </source>
</evidence>
<feature type="domain" description="Molybdopterin oxidoreductase" evidence="5">
    <location>
        <begin position="1"/>
        <end position="330"/>
    </location>
</feature>
<dbReference type="EMBL" id="QZKI01000053">
    <property type="protein sequence ID" value="RJP71878.1"/>
    <property type="molecule type" value="Genomic_DNA"/>
</dbReference>
<dbReference type="SUPFAM" id="SSF53706">
    <property type="entry name" value="Formate dehydrogenase/DMSO reductase, domains 1-3"/>
    <property type="match status" value="1"/>
</dbReference>
<gene>
    <name evidence="7" type="ORF">C4532_06920</name>
</gene>
<dbReference type="AlphaFoldDB" id="A0A419F1D3"/>